<evidence type="ECO:0000256" key="1">
    <source>
        <dbReference type="SAM" id="MobiDB-lite"/>
    </source>
</evidence>
<feature type="compositionally biased region" description="Polar residues" evidence="1">
    <location>
        <begin position="18"/>
        <end position="29"/>
    </location>
</feature>
<feature type="compositionally biased region" description="Low complexity" evidence="1">
    <location>
        <begin position="1"/>
        <end position="16"/>
    </location>
</feature>
<accession>A0A4Z2F847</accession>
<organism evidence="2 3">
    <name type="scientific">Liparis tanakae</name>
    <name type="common">Tanaka's snailfish</name>
    <dbReference type="NCBI Taxonomy" id="230148"/>
    <lineage>
        <taxon>Eukaryota</taxon>
        <taxon>Metazoa</taxon>
        <taxon>Chordata</taxon>
        <taxon>Craniata</taxon>
        <taxon>Vertebrata</taxon>
        <taxon>Euteleostomi</taxon>
        <taxon>Actinopterygii</taxon>
        <taxon>Neopterygii</taxon>
        <taxon>Teleostei</taxon>
        <taxon>Neoteleostei</taxon>
        <taxon>Acanthomorphata</taxon>
        <taxon>Eupercaria</taxon>
        <taxon>Perciformes</taxon>
        <taxon>Cottioidei</taxon>
        <taxon>Cottales</taxon>
        <taxon>Liparidae</taxon>
        <taxon>Liparis</taxon>
    </lineage>
</organism>
<evidence type="ECO:0000313" key="2">
    <source>
        <dbReference type="EMBL" id="TNN37327.1"/>
    </source>
</evidence>
<protein>
    <submittedName>
        <fullName evidence="2">Uncharacterized protein</fullName>
    </submittedName>
</protein>
<keyword evidence="3" id="KW-1185">Reference proteome</keyword>
<comment type="caution">
    <text evidence="2">The sequence shown here is derived from an EMBL/GenBank/DDBJ whole genome shotgun (WGS) entry which is preliminary data.</text>
</comment>
<reference evidence="2 3" key="1">
    <citation type="submission" date="2019-03" db="EMBL/GenBank/DDBJ databases">
        <title>First draft genome of Liparis tanakae, snailfish: a comprehensive survey of snailfish specific genes.</title>
        <authorList>
            <person name="Kim W."/>
            <person name="Song I."/>
            <person name="Jeong J.-H."/>
            <person name="Kim D."/>
            <person name="Kim S."/>
            <person name="Ryu S."/>
            <person name="Song J.Y."/>
            <person name="Lee S.K."/>
        </authorList>
    </citation>
    <scope>NUCLEOTIDE SEQUENCE [LARGE SCALE GENOMIC DNA]</scope>
    <source>
        <tissue evidence="2">Muscle</tissue>
    </source>
</reference>
<feature type="region of interest" description="Disordered" evidence="1">
    <location>
        <begin position="1"/>
        <end position="94"/>
    </location>
</feature>
<name>A0A4Z2F847_9TELE</name>
<gene>
    <name evidence="2" type="ORF">EYF80_052510</name>
</gene>
<feature type="compositionally biased region" description="Basic and acidic residues" evidence="1">
    <location>
        <begin position="48"/>
        <end position="65"/>
    </location>
</feature>
<proteinExistence type="predicted"/>
<sequence>MAAAAAWAGRQRSAVATANKQWRSSTEYRTQAAADLSTRSFWGRKTSRLPERRRQTPRDGEDARSLARRGSGGVSDSGAPLLPEPDAMQGKTCQ</sequence>
<dbReference type="EMBL" id="SRLO01001502">
    <property type="protein sequence ID" value="TNN37327.1"/>
    <property type="molecule type" value="Genomic_DNA"/>
</dbReference>
<dbReference type="AlphaFoldDB" id="A0A4Z2F847"/>
<evidence type="ECO:0000313" key="3">
    <source>
        <dbReference type="Proteomes" id="UP000314294"/>
    </source>
</evidence>
<dbReference type="Proteomes" id="UP000314294">
    <property type="component" value="Unassembled WGS sequence"/>
</dbReference>